<name>A0A2K3US18_9DEIO</name>
<dbReference type="Proteomes" id="UP000236379">
    <property type="component" value="Unassembled WGS sequence"/>
</dbReference>
<dbReference type="Gene3D" id="1.25.40.10">
    <property type="entry name" value="Tetratricopeptide repeat domain"/>
    <property type="match status" value="1"/>
</dbReference>
<evidence type="ECO:0000313" key="2">
    <source>
        <dbReference type="Proteomes" id="UP000236379"/>
    </source>
</evidence>
<gene>
    <name evidence="1" type="ORF">CVO96_19525</name>
</gene>
<sequence length="561" mass="62049">MTTVLIPDTEMLRSPSIFERWVRDLRQQNCSYEQMAAPLSREPSDIAQLRAARLLANVAQDHRRLLHSCLTTCLLSDDLAICMYAKALVVESDLWDEHGNDAFAGPSLVDALRQLNQLAQRDAFTLEATCQVLNVLSLLSLETRAYQDGQAFASEGLVLAVPLEVHTLSINLRLNHGLACLRMGQLDQAQADYRAVLSDPHAGPTARIFAMLNSSALHAMHGEIKVALTQFAKVEDHRPGHAVAQVGTQYILALRGELSSDEEIIPCPDHNYDRITLALSLLQSAERMGRRTLIVDALDVLKAWRPRAESLVPVVTWVQTVALLRQGKPFLAAQRIASARPVQPLFQVLVQAAKLDIALHFDGVDLEAPEFLSQELSEQLSRLATRDAREGVAELLMLWHPLASAFLAVSPYSTPEIMDAALPAIFVDGRPIQIYGRAVPSRLPFVQVTLQAFGLPSEIGRDQSAELTRLDAVTVISWGRLTRRLPILPPALLIYHLMRTGENAGSFWTAAARELARTNGTIPTTLGSHLRSQRSKLHKLLDQLLQGELSAKQFKRHLATI</sequence>
<evidence type="ECO:0008006" key="3">
    <source>
        <dbReference type="Google" id="ProtNLM"/>
    </source>
</evidence>
<protein>
    <recommendedName>
        <fullName evidence="3">MalT-like TPR region domain-containing protein</fullName>
    </recommendedName>
</protein>
<dbReference type="AlphaFoldDB" id="A0A2K3US18"/>
<dbReference type="OrthoDB" id="66779at2"/>
<organism evidence="1 2">
    <name type="scientific">Deinococcus koreensis</name>
    <dbReference type="NCBI Taxonomy" id="2054903"/>
    <lineage>
        <taxon>Bacteria</taxon>
        <taxon>Thermotogati</taxon>
        <taxon>Deinococcota</taxon>
        <taxon>Deinococci</taxon>
        <taxon>Deinococcales</taxon>
        <taxon>Deinococcaceae</taxon>
        <taxon>Deinococcus</taxon>
    </lineage>
</organism>
<accession>A0A2K3US18</accession>
<evidence type="ECO:0000313" key="1">
    <source>
        <dbReference type="EMBL" id="PNY79318.1"/>
    </source>
</evidence>
<comment type="caution">
    <text evidence="1">The sequence shown here is derived from an EMBL/GenBank/DDBJ whole genome shotgun (WGS) entry which is preliminary data.</text>
</comment>
<proteinExistence type="predicted"/>
<keyword evidence="2" id="KW-1185">Reference proteome</keyword>
<dbReference type="SUPFAM" id="SSF48452">
    <property type="entry name" value="TPR-like"/>
    <property type="match status" value="1"/>
</dbReference>
<dbReference type="RefSeq" id="WP_103314145.1">
    <property type="nucleotide sequence ID" value="NZ_PPPD01000004.1"/>
</dbReference>
<dbReference type="EMBL" id="PPPD01000004">
    <property type="protein sequence ID" value="PNY79318.1"/>
    <property type="molecule type" value="Genomic_DNA"/>
</dbReference>
<reference evidence="1 2" key="1">
    <citation type="submission" date="2018-01" db="EMBL/GenBank/DDBJ databases">
        <title>Deinococcus koreensis sp. nov., a radiation-resistant bacterium isolated from river water.</title>
        <authorList>
            <person name="Choi A."/>
        </authorList>
    </citation>
    <scope>NUCLEOTIDE SEQUENCE [LARGE SCALE GENOMIC DNA]</scope>
    <source>
        <strain evidence="1 2">SJW1-2</strain>
    </source>
</reference>
<dbReference type="InterPro" id="IPR011990">
    <property type="entry name" value="TPR-like_helical_dom_sf"/>
</dbReference>